<dbReference type="EMBL" id="HBNR01051151">
    <property type="protein sequence ID" value="CAE4615203.1"/>
    <property type="molecule type" value="Transcribed_RNA"/>
</dbReference>
<dbReference type="EMBL" id="HBNR01051150">
    <property type="protein sequence ID" value="CAE4615201.1"/>
    <property type="molecule type" value="Transcribed_RNA"/>
</dbReference>
<reference evidence="3" key="1">
    <citation type="submission" date="2021-01" db="EMBL/GenBank/DDBJ databases">
        <authorList>
            <person name="Corre E."/>
            <person name="Pelletier E."/>
            <person name="Niang G."/>
            <person name="Scheremetjew M."/>
            <person name="Finn R."/>
            <person name="Kale V."/>
            <person name="Holt S."/>
            <person name="Cochrane G."/>
            <person name="Meng A."/>
            <person name="Brown T."/>
            <person name="Cohen L."/>
        </authorList>
    </citation>
    <scope>NUCLEOTIDE SEQUENCE</scope>
    <source>
        <strain evidence="3">CCMP3105</strain>
    </source>
</reference>
<dbReference type="InterPro" id="IPR001466">
    <property type="entry name" value="Beta-lactam-related"/>
</dbReference>
<dbReference type="InterPro" id="IPR012338">
    <property type="entry name" value="Beta-lactam/transpept-like"/>
</dbReference>
<dbReference type="AlphaFoldDB" id="A0A6T1FAS2"/>
<feature type="domain" description="Beta-lactamase-related" evidence="1">
    <location>
        <begin position="50"/>
        <end position="370"/>
    </location>
</feature>
<evidence type="ECO:0000313" key="2">
    <source>
        <dbReference type="EMBL" id="CAE4615201.1"/>
    </source>
</evidence>
<organism evidence="3">
    <name type="scientific">Alexandrium monilatum</name>
    <dbReference type="NCBI Taxonomy" id="311494"/>
    <lineage>
        <taxon>Eukaryota</taxon>
        <taxon>Sar</taxon>
        <taxon>Alveolata</taxon>
        <taxon>Dinophyceae</taxon>
        <taxon>Gonyaulacales</taxon>
        <taxon>Pyrocystaceae</taxon>
        <taxon>Alexandrium</taxon>
    </lineage>
</organism>
<evidence type="ECO:0000259" key="1">
    <source>
        <dbReference type="Pfam" id="PF00144"/>
    </source>
</evidence>
<accession>A0A6T1FAS2</accession>
<gene>
    <name evidence="2" type="ORF">AMON00008_LOCUS35789</name>
    <name evidence="3" type="ORF">AMON00008_LOCUS35790</name>
</gene>
<dbReference type="InterPro" id="IPR050789">
    <property type="entry name" value="Diverse_Enzym_Activities"/>
</dbReference>
<name>A0A6T1FAS2_9DINO</name>
<dbReference type="PANTHER" id="PTHR43283:SF3">
    <property type="entry name" value="BETA-LACTAMASE FAMILY PROTEIN (AFU_ORTHOLOGUE AFUA_5G07500)"/>
    <property type="match status" value="1"/>
</dbReference>
<dbReference type="Pfam" id="PF00144">
    <property type="entry name" value="Beta-lactamase"/>
    <property type="match status" value="1"/>
</dbReference>
<dbReference type="SUPFAM" id="SSF56601">
    <property type="entry name" value="beta-lactamase/transpeptidase-like"/>
    <property type="match status" value="1"/>
</dbReference>
<dbReference type="Gene3D" id="3.40.710.10">
    <property type="entry name" value="DD-peptidase/beta-lactamase superfamily"/>
    <property type="match status" value="1"/>
</dbReference>
<evidence type="ECO:0000313" key="3">
    <source>
        <dbReference type="EMBL" id="CAE4615203.1"/>
    </source>
</evidence>
<sequence>MDDELLDQWDKKIHSDRLALKYSGCYYKFESSAGALSEGCDDLVGSAADIEANTPCILTSCSKVFTGAAVMRTMHLKPNDWYPEKPMHEFPGWEAWRDFPVYDNVDTSDGKPSWSGTTTPLLTIHHLLTHTSGWPFGLRGKRERILNMPLYFEPGTNFGYSIGHRILGWMLLDYWREQPEGQAFENLNDVFNFLVYEPLGLTGTFFIEDEFETPHSVMGEFFSMKYFDNPDDDGDDNPADLALASTGADMMKLAMMALRRGVLEDGSVYIARWNEWAGTNQLPGNKLSTALAHWRMEGHDDINFLWRTLVTRTVNAGPFGWSYFGATYHDVPADHDGDAGPPIAVGWKGFSSCGLRADYEQDVAFVVMQECVPDPGNRNFSECIHQGKVGDFRLGDVGRKLAQVDEEELALKREAYPKRCGGCHDMMTEVDRAGCFIGILQGILRVGYRCALPLGVRILKYHKSEQLGEPKYLTLSSSSDPNSSDYSQA</sequence>
<protein>
    <recommendedName>
        <fullName evidence="1">Beta-lactamase-related domain-containing protein</fullName>
    </recommendedName>
</protein>
<proteinExistence type="predicted"/>
<dbReference type="PANTHER" id="PTHR43283">
    <property type="entry name" value="BETA-LACTAMASE-RELATED"/>
    <property type="match status" value="1"/>
</dbReference>